<feature type="compositionally biased region" description="Basic and acidic residues" evidence="1">
    <location>
        <begin position="85"/>
        <end position="98"/>
    </location>
</feature>
<keyword evidence="2" id="KW-0732">Signal</keyword>
<dbReference type="AlphaFoldDB" id="A0A9X2EKK8"/>
<comment type="caution">
    <text evidence="3">The sequence shown here is derived from an EMBL/GenBank/DDBJ whole genome shotgun (WGS) entry which is preliminary data.</text>
</comment>
<gene>
    <name evidence="3" type="ORF">NDO55_04635</name>
</gene>
<dbReference type="RefSeq" id="WP_252112870.1">
    <property type="nucleotide sequence ID" value="NZ_JAMSHT010000001.1"/>
</dbReference>
<protein>
    <recommendedName>
        <fullName evidence="5">Secreted protein</fullName>
    </recommendedName>
</protein>
<name>A0A9X2EKK8_9SPHN</name>
<feature type="region of interest" description="Disordered" evidence="1">
    <location>
        <begin position="73"/>
        <end position="98"/>
    </location>
</feature>
<keyword evidence="4" id="KW-1185">Reference proteome</keyword>
<reference evidence="3" key="1">
    <citation type="submission" date="2022-06" db="EMBL/GenBank/DDBJ databases">
        <title>Sphingomicrobium sedimins sp. nov., a marine bacterium isolated from tidal flat.</title>
        <authorList>
            <person name="Kim C.-H."/>
            <person name="Yoo Y."/>
            <person name="Kim J.-J."/>
        </authorList>
    </citation>
    <scope>NUCLEOTIDE SEQUENCE</scope>
    <source>
        <strain evidence="3">GRR-S6-50</strain>
    </source>
</reference>
<sequence length="98" mass="10343">MKFVIASIAAVALAGAAQADDHKQPAGDPGKKDARGITVHSMEGTAPSGANKTWTAADGTVYQVNPNQSAVFTPRQGEADLPPCTEERTDRCVQTYER</sequence>
<dbReference type="Proteomes" id="UP001155128">
    <property type="component" value="Unassembled WGS sequence"/>
</dbReference>
<dbReference type="EMBL" id="JAMSHT010000001">
    <property type="protein sequence ID" value="MCM8557102.1"/>
    <property type="molecule type" value="Genomic_DNA"/>
</dbReference>
<feature type="region of interest" description="Disordered" evidence="1">
    <location>
        <begin position="15"/>
        <end position="35"/>
    </location>
</feature>
<accession>A0A9X2EKK8</accession>
<evidence type="ECO:0000256" key="1">
    <source>
        <dbReference type="SAM" id="MobiDB-lite"/>
    </source>
</evidence>
<feature type="compositionally biased region" description="Basic and acidic residues" evidence="1">
    <location>
        <begin position="19"/>
        <end position="35"/>
    </location>
</feature>
<proteinExistence type="predicted"/>
<evidence type="ECO:0000256" key="2">
    <source>
        <dbReference type="SAM" id="SignalP"/>
    </source>
</evidence>
<evidence type="ECO:0000313" key="4">
    <source>
        <dbReference type="Proteomes" id="UP001155128"/>
    </source>
</evidence>
<evidence type="ECO:0000313" key="3">
    <source>
        <dbReference type="EMBL" id="MCM8557102.1"/>
    </source>
</evidence>
<feature type="signal peptide" evidence="2">
    <location>
        <begin position="1"/>
        <end position="19"/>
    </location>
</feature>
<evidence type="ECO:0008006" key="5">
    <source>
        <dbReference type="Google" id="ProtNLM"/>
    </source>
</evidence>
<feature type="chain" id="PRO_5040994509" description="Secreted protein" evidence="2">
    <location>
        <begin position="20"/>
        <end position="98"/>
    </location>
</feature>
<organism evidence="3 4">
    <name type="scientific">Sphingomicrobium sediminis</name>
    <dbReference type="NCBI Taxonomy" id="2950949"/>
    <lineage>
        <taxon>Bacteria</taxon>
        <taxon>Pseudomonadati</taxon>
        <taxon>Pseudomonadota</taxon>
        <taxon>Alphaproteobacteria</taxon>
        <taxon>Sphingomonadales</taxon>
        <taxon>Sphingomonadaceae</taxon>
        <taxon>Sphingomicrobium</taxon>
    </lineage>
</organism>